<proteinExistence type="predicted"/>
<organism evidence="1">
    <name type="scientific">Trepomonas sp. PC1</name>
    <dbReference type="NCBI Taxonomy" id="1076344"/>
    <lineage>
        <taxon>Eukaryota</taxon>
        <taxon>Metamonada</taxon>
        <taxon>Diplomonadida</taxon>
        <taxon>Hexamitidae</taxon>
        <taxon>Hexamitinae</taxon>
        <taxon>Trepomonas</taxon>
    </lineage>
</organism>
<name>A0A146JWE5_9EUKA</name>
<dbReference type="AlphaFoldDB" id="A0A146JWE5"/>
<evidence type="ECO:0000313" key="1">
    <source>
        <dbReference type="EMBL" id="JAP88737.1"/>
    </source>
</evidence>
<protein>
    <submittedName>
        <fullName evidence="1">Uncharacterized protein</fullName>
    </submittedName>
</protein>
<feature type="non-terminal residue" evidence="1">
    <location>
        <position position="1"/>
    </location>
</feature>
<gene>
    <name evidence="1" type="ORF">TPC1_31768</name>
</gene>
<dbReference type="Gene3D" id="3.40.50.300">
    <property type="entry name" value="P-loop containing nucleotide triphosphate hydrolases"/>
    <property type="match status" value="1"/>
</dbReference>
<dbReference type="EMBL" id="GDID01007869">
    <property type="protein sequence ID" value="JAP88737.1"/>
    <property type="molecule type" value="Transcribed_RNA"/>
</dbReference>
<dbReference type="InterPro" id="IPR027417">
    <property type="entry name" value="P-loop_NTPase"/>
</dbReference>
<sequence length="315" mass="36361">VQNNDSQQLLLSLQNQIDFQFQVFHVNDPQQADFAYIVFNVNNRQSFSQLVQLLTSKSREQLSQECILVGVATFQQQQRVQPVEIMKFTQKLNIKYFEFTQSSLLLLNLTKMFMRQIYKDQVHQNVEVAQTYLPPRLSVPPTVNITQQLQKSMQLQSLQFEPARPIFQQKPQQKNVLPKNQKLFHSNTSLTIKVNFTQFSIQKQGFVNCKLNDDPQQLAEQFCQQFDLNLSQNFDLTHQIRETMLQKGYLASQFADFQGGDCPAGVKAQIRVAFGLKQKVFQFKGLETFKKEVLEEFGLEGEVYGELIEGMAAGV</sequence>
<reference evidence="1" key="1">
    <citation type="submission" date="2015-07" db="EMBL/GenBank/DDBJ databases">
        <title>Adaptation to a free-living lifestyle via gene acquisitions in the diplomonad Trepomonas sp. PC1.</title>
        <authorList>
            <person name="Xu F."/>
            <person name="Jerlstrom-Hultqvist J."/>
            <person name="Kolisko M."/>
            <person name="Simpson A.G.B."/>
            <person name="Roger A.J."/>
            <person name="Svard S.G."/>
            <person name="Andersson J.O."/>
        </authorList>
    </citation>
    <scope>NUCLEOTIDE SEQUENCE</scope>
    <source>
        <strain evidence="1">PC1</strain>
    </source>
</reference>
<accession>A0A146JWE5</accession>